<evidence type="ECO:0000256" key="1">
    <source>
        <dbReference type="SAM" id="SignalP"/>
    </source>
</evidence>
<sequence length="492" mass="52402">MRAVLRAGLTVALVVAAAASLGACAGKAVSGTPLAVGNLDTTSAGGLEVTDGPSGPRDGVEDASLEVEGADGGEMDRLAINAIADLYEYWGEQLPKHFDQEFEPLQRLLSYDSGGAGVQICGASTADLVNAFYCGGGGEDAIAWDRGKLLPMLNEMFGPMSVVGVLAHEMGHAVQFRLGEKSNISQSTPTIVREQQADCYMGNFFRYVAEDRSAHFQINTGKGLNDILATLFFIRDPAGLDHRTQGAHGLAFDRVYAFQEGFTNPPTRCAEMDPEEIEGRIAERERSDNEMQSNANEGDIDPTAEEIQAYLRDSLNQAFEDNEAEQPEIVENGSTCENGEATAPVTYCPEENLVGYDADALREIAAKPDPAAPPGEEGEGGLGDFAAFAEIASRYALAIQKSVGLPLDDENAGLRTACLTGAWAGYTDEETEDRDLRLAIGDLDEAVAELLQDDSLVAADVNGKQVASGFARVEAFRRGYMEGPAPCTTDFA</sequence>
<proteinExistence type="predicted"/>
<feature type="chain" id="PRO_5039409276" evidence="1">
    <location>
        <begin position="26"/>
        <end position="492"/>
    </location>
</feature>
<dbReference type="AlphaFoldDB" id="A0A1Q8CWA0"/>
<gene>
    <name evidence="2" type="ORF">BU204_05060</name>
</gene>
<feature type="signal peptide" evidence="1">
    <location>
        <begin position="1"/>
        <end position="25"/>
    </location>
</feature>
<dbReference type="EMBL" id="MSIE01000006">
    <property type="protein sequence ID" value="OLF18634.1"/>
    <property type="molecule type" value="Genomic_DNA"/>
</dbReference>
<dbReference type="Proteomes" id="UP000185596">
    <property type="component" value="Unassembled WGS sequence"/>
</dbReference>
<keyword evidence="2" id="KW-0645">Protease</keyword>
<dbReference type="STRING" id="1912961.BU204_05060"/>
<dbReference type="PROSITE" id="PS51257">
    <property type="entry name" value="PROKAR_LIPOPROTEIN"/>
    <property type="match status" value="1"/>
</dbReference>
<dbReference type="RefSeq" id="WP_075124364.1">
    <property type="nucleotide sequence ID" value="NZ_MSIE01000006.1"/>
</dbReference>
<keyword evidence="2" id="KW-0031">Aminopeptidase</keyword>
<name>A0A1Q8CWA0_9PSEU</name>
<dbReference type="GO" id="GO:0004177">
    <property type="term" value="F:aminopeptidase activity"/>
    <property type="evidence" value="ECO:0007669"/>
    <property type="project" value="UniProtKB-KW"/>
</dbReference>
<accession>A0A1Q8CWA0</accession>
<dbReference type="OrthoDB" id="5168289at2"/>
<evidence type="ECO:0000313" key="2">
    <source>
        <dbReference type="EMBL" id="OLF18634.1"/>
    </source>
</evidence>
<keyword evidence="2" id="KW-0378">Hydrolase</keyword>
<protein>
    <submittedName>
        <fullName evidence="2">Aminopeptidase</fullName>
    </submittedName>
</protein>
<keyword evidence="3" id="KW-1185">Reference proteome</keyword>
<comment type="caution">
    <text evidence="2">The sequence shown here is derived from an EMBL/GenBank/DDBJ whole genome shotgun (WGS) entry which is preliminary data.</text>
</comment>
<dbReference type="SUPFAM" id="SSF55486">
    <property type="entry name" value="Metalloproteases ('zincins'), catalytic domain"/>
    <property type="match status" value="1"/>
</dbReference>
<organism evidence="2 3">
    <name type="scientific">Actinophytocola xanthii</name>
    <dbReference type="NCBI Taxonomy" id="1912961"/>
    <lineage>
        <taxon>Bacteria</taxon>
        <taxon>Bacillati</taxon>
        <taxon>Actinomycetota</taxon>
        <taxon>Actinomycetes</taxon>
        <taxon>Pseudonocardiales</taxon>
        <taxon>Pseudonocardiaceae</taxon>
    </lineage>
</organism>
<keyword evidence="1" id="KW-0732">Signal</keyword>
<evidence type="ECO:0000313" key="3">
    <source>
        <dbReference type="Proteomes" id="UP000185596"/>
    </source>
</evidence>
<reference evidence="2 3" key="1">
    <citation type="submission" date="2016-12" db="EMBL/GenBank/DDBJ databases">
        <title>The draft genome sequence of Actinophytocola sp. 11-183.</title>
        <authorList>
            <person name="Wang W."/>
            <person name="Yuan L."/>
        </authorList>
    </citation>
    <scope>NUCLEOTIDE SEQUENCE [LARGE SCALE GENOMIC DNA]</scope>
    <source>
        <strain evidence="2 3">11-183</strain>
    </source>
</reference>